<dbReference type="KEGG" id="scac:106083136"/>
<dbReference type="SUPFAM" id="SSF47616">
    <property type="entry name" value="GST C-terminal domain-like"/>
    <property type="match status" value="1"/>
</dbReference>
<reference evidence="5" key="1">
    <citation type="submission" date="2020-05" db="UniProtKB">
        <authorList>
            <consortium name="EnsemblMetazoa"/>
        </authorList>
    </citation>
    <scope>IDENTIFICATION</scope>
    <source>
        <strain evidence="5">USDA</strain>
    </source>
</reference>
<protein>
    <submittedName>
        <fullName evidence="5">Uncharacterized protein</fullName>
    </submittedName>
</protein>
<dbReference type="GO" id="GO:0006749">
    <property type="term" value="P:glutathione metabolic process"/>
    <property type="evidence" value="ECO:0007669"/>
    <property type="project" value="TreeGrafter"/>
</dbReference>
<dbReference type="AlphaFoldDB" id="A0A1I8PBS0"/>
<organism evidence="5 6">
    <name type="scientific">Stomoxys calcitrans</name>
    <name type="common">Stable fly</name>
    <name type="synonym">Conops calcitrans</name>
    <dbReference type="NCBI Taxonomy" id="35570"/>
    <lineage>
        <taxon>Eukaryota</taxon>
        <taxon>Metazoa</taxon>
        <taxon>Ecdysozoa</taxon>
        <taxon>Arthropoda</taxon>
        <taxon>Hexapoda</taxon>
        <taxon>Insecta</taxon>
        <taxon>Pterygota</taxon>
        <taxon>Neoptera</taxon>
        <taxon>Endopterygota</taxon>
        <taxon>Diptera</taxon>
        <taxon>Brachycera</taxon>
        <taxon>Muscomorpha</taxon>
        <taxon>Muscoidea</taxon>
        <taxon>Muscidae</taxon>
        <taxon>Stomoxys</taxon>
    </lineage>
</organism>
<dbReference type="CDD" id="cd03177">
    <property type="entry name" value="GST_C_Delta_Epsilon"/>
    <property type="match status" value="1"/>
</dbReference>
<dbReference type="GO" id="GO:0004364">
    <property type="term" value="F:glutathione transferase activity"/>
    <property type="evidence" value="ECO:0007669"/>
    <property type="project" value="TreeGrafter"/>
</dbReference>
<comment type="subunit">
    <text evidence="2">Homodimer.</text>
</comment>
<dbReference type="VEuPathDB" id="VectorBase:SCAU006592"/>
<dbReference type="PANTHER" id="PTHR43969:SF9">
    <property type="entry name" value="GLUTATHIONE S TRANSFERASE D10, ISOFORM A-RELATED"/>
    <property type="match status" value="1"/>
</dbReference>
<evidence type="ECO:0000313" key="6">
    <source>
        <dbReference type="Proteomes" id="UP000095300"/>
    </source>
</evidence>
<gene>
    <name evidence="5" type="primary">106083136</name>
</gene>
<dbReference type="CDD" id="cd03045">
    <property type="entry name" value="GST_N_Delta_Epsilon"/>
    <property type="match status" value="1"/>
</dbReference>
<evidence type="ECO:0000256" key="1">
    <source>
        <dbReference type="ARBA" id="ARBA00003701"/>
    </source>
</evidence>
<dbReference type="SFLD" id="SFLDG01153">
    <property type="entry name" value="Main.4:_Theta-like"/>
    <property type="match status" value="1"/>
</dbReference>
<sequence length="210" mass="24068">MDFYYMPPSAPCRSVEMTALAVGVKLNKHVLDLTKGEQLKPEFVKINPQHTIPTLVDNGFALWESRAILVYLCEKYDSSKKWYPNCVKTRAIVNQRLYFDMGTLYKSFADYYYPQIMKKAPADPEMFKKIETAFEFFNTFLDGKKFAAGDSPTVADIALLSTVTNFDAANFDFSKYTNVAQWYEACKTVIPGYAVNKEACVSFQKYFNNK</sequence>
<dbReference type="STRING" id="35570.A0A1I8PBS0"/>
<dbReference type="PROSITE" id="PS50405">
    <property type="entry name" value="GST_CTER"/>
    <property type="match status" value="1"/>
</dbReference>
<dbReference type="InterPro" id="IPR036249">
    <property type="entry name" value="Thioredoxin-like_sf"/>
</dbReference>
<dbReference type="Proteomes" id="UP000095300">
    <property type="component" value="Unassembled WGS sequence"/>
</dbReference>
<dbReference type="SFLD" id="SFLDG00358">
    <property type="entry name" value="Main_(cytGST)"/>
    <property type="match status" value="1"/>
</dbReference>
<name>A0A1I8PBS0_STOCA</name>
<dbReference type="InterPro" id="IPR004045">
    <property type="entry name" value="Glutathione_S-Trfase_N"/>
</dbReference>
<dbReference type="Gene3D" id="3.40.30.10">
    <property type="entry name" value="Glutaredoxin"/>
    <property type="match status" value="1"/>
</dbReference>
<dbReference type="Pfam" id="PF13410">
    <property type="entry name" value="GST_C_2"/>
    <property type="match status" value="1"/>
</dbReference>
<dbReference type="InterPro" id="IPR040079">
    <property type="entry name" value="Glutathione_S-Trfase"/>
</dbReference>
<evidence type="ECO:0000313" key="5">
    <source>
        <dbReference type="EnsemblMetazoa" id="SCAU006592-PA"/>
    </source>
</evidence>
<dbReference type="SUPFAM" id="SSF52833">
    <property type="entry name" value="Thioredoxin-like"/>
    <property type="match status" value="1"/>
</dbReference>
<dbReference type="Pfam" id="PF13417">
    <property type="entry name" value="GST_N_3"/>
    <property type="match status" value="1"/>
</dbReference>
<dbReference type="PANTHER" id="PTHR43969">
    <property type="entry name" value="GLUTATHIONE S TRANSFERASE D10, ISOFORM A-RELATED"/>
    <property type="match status" value="1"/>
</dbReference>
<feature type="domain" description="GST C-terminal" evidence="4">
    <location>
        <begin position="86"/>
        <end position="210"/>
    </location>
</feature>
<dbReference type="PROSITE" id="PS50404">
    <property type="entry name" value="GST_NTER"/>
    <property type="match status" value="1"/>
</dbReference>
<feature type="domain" description="GST N-terminal" evidence="3">
    <location>
        <begin position="1"/>
        <end position="80"/>
    </location>
</feature>
<proteinExistence type="predicted"/>
<keyword evidence="6" id="KW-1185">Reference proteome</keyword>
<dbReference type="OrthoDB" id="2309723at2759"/>
<evidence type="ECO:0000259" key="4">
    <source>
        <dbReference type="PROSITE" id="PS50405"/>
    </source>
</evidence>
<comment type="function">
    <text evidence="1">Conjugation of reduced glutathione to a wide number of exogenous and endogenous hydrophobic electrophiles.</text>
</comment>
<evidence type="ECO:0000256" key="2">
    <source>
        <dbReference type="ARBA" id="ARBA00011738"/>
    </source>
</evidence>
<accession>A0A1I8PBS0</accession>
<dbReference type="FunFam" id="1.20.1050.10:FF:000007">
    <property type="entry name" value="Glutathione S-transferase 1-1"/>
    <property type="match status" value="1"/>
</dbReference>
<dbReference type="InterPro" id="IPR010987">
    <property type="entry name" value="Glutathione-S-Trfase_C-like"/>
</dbReference>
<evidence type="ECO:0000259" key="3">
    <source>
        <dbReference type="PROSITE" id="PS50404"/>
    </source>
</evidence>
<dbReference type="SFLD" id="SFLDS00019">
    <property type="entry name" value="Glutathione_Transferase_(cytos"/>
    <property type="match status" value="1"/>
</dbReference>
<dbReference type="InterPro" id="IPR036282">
    <property type="entry name" value="Glutathione-S-Trfase_C_sf"/>
</dbReference>
<dbReference type="Gene3D" id="1.20.1050.10">
    <property type="match status" value="1"/>
</dbReference>
<dbReference type="EnsemblMetazoa" id="SCAU006592-RA">
    <property type="protein sequence ID" value="SCAU006592-PA"/>
    <property type="gene ID" value="SCAU006592"/>
</dbReference>
<dbReference type="FunFam" id="3.40.30.10:FF:000034">
    <property type="entry name" value="glutathione S-transferase 1"/>
    <property type="match status" value="1"/>
</dbReference>